<dbReference type="Proteomes" id="UP000606786">
    <property type="component" value="Unassembled WGS sequence"/>
</dbReference>
<evidence type="ECO:0000313" key="1">
    <source>
        <dbReference type="EMBL" id="CAD6996928.1"/>
    </source>
</evidence>
<name>A0A811UF06_CERCA</name>
<proteinExistence type="predicted"/>
<keyword evidence="2" id="KW-1185">Reference proteome</keyword>
<comment type="caution">
    <text evidence="1">The sequence shown here is derived from an EMBL/GenBank/DDBJ whole genome shotgun (WGS) entry which is preliminary data.</text>
</comment>
<evidence type="ECO:0000313" key="2">
    <source>
        <dbReference type="Proteomes" id="UP000606786"/>
    </source>
</evidence>
<protein>
    <submittedName>
        <fullName evidence="1">(Mediterranean fruit fly) hypothetical protein</fullName>
    </submittedName>
</protein>
<reference evidence="1" key="1">
    <citation type="submission" date="2020-11" db="EMBL/GenBank/DDBJ databases">
        <authorList>
            <person name="Whitehead M."/>
        </authorList>
    </citation>
    <scope>NUCLEOTIDE SEQUENCE</scope>
    <source>
        <strain evidence="1">EGII</strain>
    </source>
</reference>
<organism evidence="1 2">
    <name type="scientific">Ceratitis capitata</name>
    <name type="common">Mediterranean fruit fly</name>
    <name type="synonym">Tephritis capitata</name>
    <dbReference type="NCBI Taxonomy" id="7213"/>
    <lineage>
        <taxon>Eukaryota</taxon>
        <taxon>Metazoa</taxon>
        <taxon>Ecdysozoa</taxon>
        <taxon>Arthropoda</taxon>
        <taxon>Hexapoda</taxon>
        <taxon>Insecta</taxon>
        <taxon>Pterygota</taxon>
        <taxon>Neoptera</taxon>
        <taxon>Endopterygota</taxon>
        <taxon>Diptera</taxon>
        <taxon>Brachycera</taxon>
        <taxon>Muscomorpha</taxon>
        <taxon>Tephritoidea</taxon>
        <taxon>Tephritidae</taxon>
        <taxon>Ceratitis</taxon>
        <taxon>Ceratitis</taxon>
    </lineage>
</organism>
<sequence length="159" mass="18129">MSALTSAKDMHQGTRVVALTNAPGLAGRSPRWPRSNQEVIYRPEQDPAQSFRIRKSLHHHHHHAVKSNYNILAYPDSFCRYSHVWSGVDRLQYHLSSYSVISGRADIGGLMVHQTWHIAFDVLKPRKQKLLGLYPKLEYLILETIIGTLFITLCAKSIV</sequence>
<gene>
    <name evidence="1" type="ORF">CCAP1982_LOCUS5598</name>
</gene>
<accession>A0A811UF06</accession>
<dbReference type="EMBL" id="CAJHJT010000012">
    <property type="protein sequence ID" value="CAD6996928.1"/>
    <property type="molecule type" value="Genomic_DNA"/>
</dbReference>
<dbReference type="AlphaFoldDB" id="A0A811UF06"/>